<sequence>MGQVVALRFQHHQIQPRRGGAGERHFPVDIEQPPAITGHVENGGFHLFIQRDCFAKCRRGGPLRIPDPMRRSAENEADEKGEKKKRRLAHGTSFP</sequence>
<comment type="caution">
    <text evidence="2">The sequence shown here is derived from an EMBL/GenBank/DDBJ whole genome shotgun (WGS) entry which is preliminary data.</text>
</comment>
<evidence type="ECO:0000313" key="2">
    <source>
        <dbReference type="EMBL" id="MPM80629.1"/>
    </source>
</evidence>
<protein>
    <submittedName>
        <fullName evidence="2">Uncharacterized protein</fullName>
    </submittedName>
</protein>
<accession>A0A645CUR8</accession>
<evidence type="ECO:0000256" key="1">
    <source>
        <dbReference type="SAM" id="MobiDB-lite"/>
    </source>
</evidence>
<name>A0A645CUR8_9ZZZZ</name>
<gene>
    <name evidence="2" type="ORF">SDC9_127679</name>
</gene>
<proteinExistence type="predicted"/>
<dbReference type="EMBL" id="VSSQ01030202">
    <property type="protein sequence ID" value="MPM80629.1"/>
    <property type="molecule type" value="Genomic_DNA"/>
</dbReference>
<feature type="region of interest" description="Disordered" evidence="1">
    <location>
        <begin position="61"/>
        <end position="95"/>
    </location>
</feature>
<organism evidence="2">
    <name type="scientific">bioreactor metagenome</name>
    <dbReference type="NCBI Taxonomy" id="1076179"/>
    <lineage>
        <taxon>unclassified sequences</taxon>
        <taxon>metagenomes</taxon>
        <taxon>ecological metagenomes</taxon>
    </lineage>
</organism>
<dbReference type="AlphaFoldDB" id="A0A645CUR8"/>
<feature type="compositionally biased region" description="Basic and acidic residues" evidence="1">
    <location>
        <begin position="67"/>
        <end position="82"/>
    </location>
</feature>
<reference evidence="2" key="1">
    <citation type="submission" date="2019-08" db="EMBL/GenBank/DDBJ databases">
        <authorList>
            <person name="Kucharzyk K."/>
            <person name="Murdoch R.W."/>
            <person name="Higgins S."/>
            <person name="Loffler F."/>
        </authorList>
    </citation>
    <scope>NUCLEOTIDE SEQUENCE</scope>
</reference>